<comment type="cofactor">
    <cofactor evidence="1">
        <name>Mg(2+)</name>
        <dbReference type="ChEBI" id="CHEBI:18420"/>
    </cofactor>
</comment>
<dbReference type="InterPro" id="IPR023214">
    <property type="entry name" value="HAD_sf"/>
</dbReference>
<dbReference type="InterPro" id="IPR036412">
    <property type="entry name" value="HAD-like_sf"/>
</dbReference>
<dbReference type="Pfam" id="PF00702">
    <property type="entry name" value="Hydrolase"/>
    <property type="match status" value="1"/>
</dbReference>
<keyword evidence="3" id="KW-0460">Magnesium</keyword>
<evidence type="ECO:0000256" key="1">
    <source>
        <dbReference type="ARBA" id="ARBA00001946"/>
    </source>
</evidence>
<gene>
    <name evidence="4" type="ORF">METESE_03780</name>
</gene>
<dbReference type="Gene3D" id="3.40.50.1000">
    <property type="entry name" value="HAD superfamily/HAD-like"/>
    <property type="match status" value="1"/>
</dbReference>
<dbReference type="Proteomes" id="UP001228113">
    <property type="component" value="Chromosome"/>
</dbReference>
<dbReference type="RefSeq" id="WP_243330806.1">
    <property type="nucleotide sequence ID" value="NZ_AP027081.1"/>
</dbReference>
<keyword evidence="2" id="KW-0378">Hydrolase</keyword>
<name>A0AA48GW00_9BACT</name>
<dbReference type="InterPro" id="IPR006439">
    <property type="entry name" value="HAD-SF_hydro_IA"/>
</dbReference>
<evidence type="ECO:0000256" key="3">
    <source>
        <dbReference type="ARBA" id="ARBA00022842"/>
    </source>
</evidence>
<dbReference type="EMBL" id="AP027081">
    <property type="protein sequence ID" value="BDU75420.1"/>
    <property type="molecule type" value="Genomic_DNA"/>
</dbReference>
<proteinExistence type="predicted"/>
<evidence type="ECO:0000313" key="5">
    <source>
        <dbReference type="Proteomes" id="UP001228113"/>
    </source>
</evidence>
<organism evidence="4 5">
    <name type="scientific">Mesoterricola sediminis</name>
    <dbReference type="NCBI Taxonomy" id="2927980"/>
    <lineage>
        <taxon>Bacteria</taxon>
        <taxon>Pseudomonadati</taxon>
        <taxon>Acidobacteriota</taxon>
        <taxon>Holophagae</taxon>
        <taxon>Holophagales</taxon>
        <taxon>Holophagaceae</taxon>
        <taxon>Mesoterricola</taxon>
    </lineage>
</organism>
<dbReference type="SFLD" id="SFLDG01129">
    <property type="entry name" value="C1.5:_HAD__Beta-PGM__Phosphata"/>
    <property type="match status" value="1"/>
</dbReference>
<dbReference type="GO" id="GO:0044281">
    <property type="term" value="P:small molecule metabolic process"/>
    <property type="evidence" value="ECO:0007669"/>
    <property type="project" value="UniProtKB-ARBA"/>
</dbReference>
<keyword evidence="5" id="KW-1185">Reference proteome</keyword>
<sequence>MIRAVVFDLWNTLVHSRHGDPFRHLQRLLTEDQRERYPEFRQEAMDRPHPDARTFIAGWMDRLGLTGEQILAMADVFQTAADDAAWFPEAEAAVAATRKVARVGLLSNTQSFDMAFLDRLGLARAIPTRCLSALTGHLKPEPGAFEDMQRRLGLFPGEIAMVGDSWRDDVTGALQAGWTAIWVNREGRPRPEDLDPEAEFLEVPDLSRVPDAIRGLQEGARCSTCLG</sequence>
<dbReference type="SFLD" id="SFLDS00003">
    <property type="entry name" value="Haloacid_Dehalogenase"/>
    <property type="match status" value="1"/>
</dbReference>
<dbReference type="Gene3D" id="1.20.120.1600">
    <property type="match status" value="1"/>
</dbReference>
<dbReference type="AlphaFoldDB" id="A0AA48GW00"/>
<evidence type="ECO:0000313" key="4">
    <source>
        <dbReference type="EMBL" id="BDU75420.1"/>
    </source>
</evidence>
<accession>A0AA48GW00</accession>
<dbReference type="InterPro" id="IPR051400">
    <property type="entry name" value="HAD-like_hydrolase"/>
</dbReference>
<dbReference type="SUPFAM" id="SSF56784">
    <property type="entry name" value="HAD-like"/>
    <property type="match status" value="1"/>
</dbReference>
<evidence type="ECO:0008006" key="6">
    <source>
        <dbReference type="Google" id="ProtNLM"/>
    </source>
</evidence>
<dbReference type="PANTHER" id="PTHR46470">
    <property type="entry name" value="N-ACYLNEURAMINATE-9-PHOSPHATASE"/>
    <property type="match status" value="1"/>
</dbReference>
<evidence type="ECO:0000256" key="2">
    <source>
        <dbReference type="ARBA" id="ARBA00022801"/>
    </source>
</evidence>
<dbReference type="NCBIfam" id="TIGR01549">
    <property type="entry name" value="HAD-SF-IA-v1"/>
    <property type="match status" value="1"/>
</dbReference>
<dbReference type="GO" id="GO:0016787">
    <property type="term" value="F:hydrolase activity"/>
    <property type="evidence" value="ECO:0007669"/>
    <property type="project" value="UniProtKB-KW"/>
</dbReference>
<dbReference type="KEGG" id="msea:METESE_03780"/>
<reference evidence="4" key="1">
    <citation type="journal article" date="2023" name="Int. J. Syst. Evol. Microbiol.">
        <title>Mesoterricola silvestris gen. nov., sp. nov., Mesoterricola sediminis sp. nov., Geothrix oryzae sp. nov., Geothrix edaphica sp. nov., Geothrix rubra sp. nov., and Geothrix limicola sp. nov., six novel members of Acidobacteriota isolated from soils.</title>
        <authorList>
            <person name="Itoh H."/>
            <person name="Sugisawa Y."/>
            <person name="Mise K."/>
            <person name="Xu Z."/>
            <person name="Kuniyasu M."/>
            <person name="Ushijima N."/>
            <person name="Kawano K."/>
            <person name="Kobayashi E."/>
            <person name="Shiratori Y."/>
            <person name="Masuda Y."/>
            <person name="Senoo K."/>
        </authorList>
    </citation>
    <scope>NUCLEOTIDE SEQUENCE</scope>
    <source>
        <strain evidence="4">W786</strain>
    </source>
</reference>
<protein>
    <recommendedName>
        <fullName evidence="6">HAD family hydrolase</fullName>
    </recommendedName>
</protein>